<dbReference type="OrthoDB" id="9813831at2"/>
<accession>A0A161LLQ5</accession>
<comment type="caution">
    <text evidence="2">The sequence shown here is derived from an EMBL/GenBank/DDBJ whole genome shotgun (WGS) entry which is preliminary data.</text>
</comment>
<dbReference type="InterPro" id="IPR046348">
    <property type="entry name" value="SIS_dom_sf"/>
</dbReference>
<dbReference type="PANTHER" id="PTHR30390:SF7">
    <property type="entry name" value="PHOSPHOHEPTOSE ISOMERASE"/>
    <property type="match status" value="1"/>
</dbReference>
<dbReference type="NCBIfam" id="NF002805">
    <property type="entry name" value="PRK02947.1"/>
    <property type="match status" value="1"/>
</dbReference>
<keyword evidence="2" id="KW-0413">Isomerase</keyword>
<dbReference type="InterPro" id="IPR035472">
    <property type="entry name" value="RpiR-like_SIS"/>
</dbReference>
<dbReference type="InterPro" id="IPR050099">
    <property type="entry name" value="SIS_GmhA/DiaA_subfam"/>
</dbReference>
<evidence type="ECO:0000313" key="2">
    <source>
        <dbReference type="EMBL" id="GAT69827.1"/>
    </source>
</evidence>
<dbReference type="GO" id="GO:0097367">
    <property type="term" value="F:carbohydrate derivative binding"/>
    <property type="evidence" value="ECO:0007669"/>
    <property type="project" value="InterPro"/>
</dbReference>
<reference evidence="2 3" key="1">
    <citation type="journal article" date="2016" name="Genome Announc.">
        <title>Draft Genome Sequence of Planomonospora sphaerica JCM9374, a Rare Actinomycete.</title>
        <authorList>
            <person name="Dohra H."/>
            <person name="Suzuki T."/>
            <person name="Inoue Y."/>
            <person name="Kodani S."/>
        </authorList>
    </citation>
    <scope>NUCLEOTIDE SEQUENCE [LARGE SCALE GENOMIC DNA]</scope>
    <source>
        <strain evidence="2 3">JCM 9374</strain>
    </source>
</reference>
<organism evidence="2 3">
    <name type="scientific">Planomonospora sphaerica</name>
    <dbReference type="NCBI Taxonomy" id="161355"/>
    <lineage>
        <taxon>Bacteria</taxon>
        <taxon>Bacillati</taxon>
        <taxon>Actinomycetota</taxon>
        <taxon>Actinomycetes</taxon>
        <taxon>Streptosporangiales</taxon>
        <taxon>Streptosporangiaceae</taxon>
        <taxon>Planomonospora</taxon>
    </lineage>
</organism>
<evidence type="ECO:0000259" key="1">
    <source>
        <dbReference type="PROSITE" id="PS51464"/>
    </source>
</evidence>
<dbReference type="PANTHER" id="PTHR30390">
    <property type="entry name" value="SEDOHEPTULOSE 7-PHOSPHATE ISOMERASE / DNAA INITIATOR-ASSOCIATING FACTOR FOR REPLICATION INITIATION"/>
    <property type="match status" value="1"/>
</dbReference>
<dbReference type="AlphaFoldDB" id="A0A161LLQ5"/>
<sequence length="262" mass="26934">MSAETGTAAGTIAPPDPDAYVRHVARLVREIPVEQAGPIAAAAGLVVRALNRGGVVQAFGSGHSEAVAMEIAGRAGGLVPTNRLALRDIVLYGGADRTELERYDLERDPAVAHRILDAAPVEADDLFVIISSSGVNGVVVELASLVKERGHDLVALTSLAHSSAVPARHPSGRRLCDLADVVLDNRAPYGDAVLPLPGGGAVAAVSTITSVLLAQLVVTRAVAELLAAGQAPPVYLSANVPEGDAHNLALEARYAGRIRRGG</sequence>
<dbReference type="Proteomes" id="UP000077701">
    <property type="component" value="Unassembled WGS sequence"/>
</dbReference>
<dbReference type="PROSITE" id="PS51464">
    <property type="entry name" value="SIS"/>
    <property type="match status" value="1"/>
</dbReference>
<dbReference type="CDD" id="cd05013">
    <property type="entry name" value="SIS_RpiR"/>
    <property type="match status" value="1"/>
</dbReference>
<reference evidence="3" key="2">
    <citation type="submission" date="2016-04" db="EMBL/GenBank/DDBJ databases">
        <title>Planomonospora sphaerica JCM9374 whole genome shotgun sequence.</title>
        <authorList>
            <person name="Suzuki T."/>
            <person name="Dohra H."/>
            <person name="Kodani S."/>
        </authorList>
    </citation>
    <scope>NUCLEOTIDE SEQUENCE [LARGE SCALE GENOMIC DNA]</scope>
    <source>
        <strain evidence="3">JCM 9374</strain>
    </source>
</reference>
<dbReference type="GO" id="GO:1901135">
    <property type="term" value="P:carbohydrate derivative metabolic process"/>
    <property type="evidence" value="ECO:0007669"/>
    <property type="project" value="InterPro"/>
</dbReference>
<dbReference type="STRING" id="161355.PS9374_05507"/>
<evidence type="ECO:0000313" key="3">
    <source>
        <dbReference type="Proteomes" id="UP000077701"/>
    </source>
</evidence>
<dbReference type="Pfam" id="PF13580">
    <property type="entry name" value="SIS_2"/>
    <property type="match status" value="1"/>
</dbReference>
<feature type="domain" description="SIS" evidence="1">
    <location>
        <begin position="46"/>
        <end position="232"/>
    </location>
</feature>
<gene>
    <name evidence="2" type="ORF">PS9374_05507</name>
</gene>
<proteinExistence type="predicted"/>
<name>A0A161LLQ5_9ACTN</name>
<protein>
    <submittedName>
        <fullName evidence="2">Sugar isomerase</fullName>
    </submittedName>
</protein>
<dbReference type="InterPro" id="IPR001347">
    <property type="entry name" value="SIS_dom"/>
</dbReference>
<dbReference type="Gene3D" id="3.40.50.10490">
    <property type="entry name" value="Glucose-6-phosphate isomerase like protein, domain 1"/>
    <property type="match status" value="1"/>
</dbReference>
<dbReference type="RefSeq" id="WP_068901579.1">
    <property type="nucleotide sequence ID" value="NZ_BDCX01000015.1"/>
</dbReference>
<dbReference type="GO" id="GO:0016853">
    <property type="term" value="F:isomerase activity"/>
    <property type="evidence" value="ECO:0007669"/>
    <property type="project" value="UniProtKB-KW"/>
</dbReference>
<keyword evidence="3" id="KW-1185">Reference proteome</keyword>
<dbReference type="EMBL" id="BDCX01000015">
    <property type="protein sequence ID" value="GAT69827.1"/>
    <property type="molecule type" value="Genomic_DNA"/>
</dbReference>
<dbReference type="SUPFAM" id="SSF53697">
    <property type="entry name" value="SIS domain"/>
    <property type="match status" value="1"/>
</dbReference>